<dbReference type="AlphaFoldDB" id="A0A9D4BTE5"/>
<gene>
    <name evidence="1" type="ORF">DPMN_068199</name>
</gene>
<evidence type="ECO:0000313" key="2">
    <source>
        <dbReference type="Proteomes" id="UP000828390"/>
    </source>
</evidence>
<accession>A0A9D4BTE5</accession>
<comment type="caution">
    <text evidence="1">The sequence shown here is derived from an EMBL/GenBank/DDBJ whole genome shotgun (WGS) entry which is preliminary data.</text>
</comment>
<proteinExistence type="predicted"/>
<dbReference type="EMBL" id="JAIWYP010000014">
    <property type="protein sequence ID" value="KAH3708740.1"/>
    <property type="molecule type" value="Genomic_DNA"/>
</dbReference>
<dbReference type="Proteomes" id="UP000828390">
    <property type="component" value="Unassembled WGS sequence"/>
</dbReference>
<sequence length="54" mass="6111">MYKFISENKIFTTASFANIVFTRNVQQCMTEAGHSHSVQAAEEPSQRQFIGQSN</sequence>
<keyword evidence="2" id="KW-1185">Reference proteome</keyword>
<evidence type="ECO:0000313" key="1">
    <source>
        <dbReference type="EMBL" id="KAH3708740.1"/>
    </source>
</evidence>
<organism evidence="1 2">
    <name type="scientific">Dreissena polymorpha</name>
    <name type="common">Zebra mussel</name>
    <name type="synonym">Mytilus polymorpha</name>
    <dbReference type="NCBI Taxonomy" id="45954"/>
    <lineage>
        <taxon>Eukaryota</taxon>
        <taxon>Metazoa</taxon>
        <taxon>Spiralia</taxon>
        <taxon>Lophotrochozoa</taxon>
        <taxon>Mollusca</taxon>
        <taxon>Bivalvia</taxon>
        <taxon>Autobranchia</taxon>
        <taxon>Heteroconchia</taxon>
        <taxon>Euheterodonta</taxon>
        <taxon>Imparidentia</taxon>
        <taxon>Neoheterodontei</taxon>
        <taxon>Myida</taxon>
        <taxon>Dreissenoidea</taxon>
        <taxon>Dreissenidae</taxon>
        <taxon>Dreissena</taxon>
    </lineage>
</organism>
<protein>
    <submittedName>
        <fullName evidence="1">Uncharacterized protein</fullName>
    </submittedName>
</protein>
<name>A0A9D4BTE5_DREPO</name>
<reference evidence="1" key="1">
    <citation type="journal article" date="2019" name="bioRxiv">
        <title>The Genome of the Zebra Mussel, Dreissena polymorpha: A Resource for Invasive Species Research.</title>
        <authorList>
            <person name="McCartney M.A."/>
            <person name="Auch B."/>
            <person name="Kono T."/>
            <person name="Mallez S."/>
            <person name="Zhang Y."/>
            <person name="Obille A."/>
            <person name="Becker A."/>
            <person name="Abrahante J.E."/>
            <person name="Garbe J."/>
            <person name="Badalamenti J.P."/>
            <person name="Herman A."/>
            <person name="Mangelson H."/>
            <person name="Liachko I."/>
            <person name="Sullivan S."/>
            <person name="Sone E.D."/>
            <person name="Koren S."/>
            <person name="Silverstein K.A.T."/>
            <person name="Beckman K.B."/>
            <person name="Gohl D.M."/>
        </authorList>
    </citation>
    <scope>NUCLEOTIDE SEQUENCE</scope>
    <source>
        <strain evidence="1">Duluth1</strain>
        <tissue evidence="1">Whole animal</tissue>
    </source>
</reference>
<reference evidence="1" key="2">
    <citation type="submission" date="2020-11" db="EMBL/GenBank/DDBJ databases">
        <authorList>
            <person name="McCartney M.A."/>
            <person name="Auch B."/>
            <person name="Kono T."/>
            <person name="Mallez S."/>
            <person name="Becker A."/>
            <person name="Gohl D.M."/>
            <person name="Silverstein K.A.T."/>
            <person name="Koren S."/>
            <person name="Bechman K.B."/>
            <person name="Herman A."/>
            <person name="Abrahante J.E."/>
            <person name="Garbe J."/>
        </authorList>
    </citation>
    <scope>NUCLEOTIDE SEQUENCE</scope>
    <source>
        <strain evidence="1">Duluth1</strain>
        <tissue evidence="1">Whole animal</tissue>
    </source>
</reference>